<evidence type="ECO:0000313" key="4">
    <source>
        <dbReference type="EMBL" id="MFK2874331.1"/>
    </source>
</evidence>
<protein>
    <submittedName>
        <fullName evidence="4">SDR family NAD(P)-dependent oxidoreductase</fullName>
    </submittedName>
</protein>
<keyword evidence="5" id="KW-1185">Reference proteome</keyword>
<organism evidence="4 5">
    <name type="scientific">Dyella lipolytica</name>
    <dbReference type="NCBI Taxonomy" id="1867835"/>
    <lineage>
        <taxon>Bacteria</taxon>
        <taxon>Pseudomonadati</taxon>
        <taxon>Pseudomonadota</taxon>
        <taxon>Gammaproteobacteria</taxon>
        <taxon>Lysobacterales</taxon>
        <taxon>Rhodanobacteraceae</taxon>
        <taxon>Dyella</taxon>
    </lineage>
</organism>
<dbReference type="PANTHER" id="PTHR44169:SF6">
    <property type="entry name" value="NADPH-DEPENDENT 1-ACYLDIHYDROXYACETONE PHOSPHATE REDUCTASE"/>
    <property type="match status" value="1"/>
</dbReference>
<dbReference type="CDD" id="cd05374">
    <property type="entry name" value="17beta-HSD-like_SDR_c"/>
    <property type="match status" value="1"/>
</dbReference>
<gene>
    <name evidence="4" type="ORF">ISP13_12365</name>
</gene>
<comment type="caution">
    <text evidence="4">The sequence shown here is derived from an EMBL/GenBank/DDBJ whole genome shotgun (WGS) entry which is preliminary data.</text>
</comment>
<evidence type="ECO:0000256" key="2">
    <source>
        <dbReference type="ARBA" id="ARBA00023002"/>
    </source>
</evidence>
<dbReference type="EMBL" id="JADIKG010000012">
    <property type="protein sequence ID" value="MFK2874331.1"/>
    <property type="molecule type" value="Genomic_DNA"/>
</dbReference>
<accession>A0ABW8IWG1</accession>
<evidence type="ECO:0000256" key="1">
    <source>
        <dbReference type="ARBA" id="ARBA00006484"/>
    </source>
</evidence>
<dbReference type="InterPro" id="IPR036291">
    <property type="entry name" value="NAD(P)-bd_dom_sf"/>
</dbReference>
<dbReference type="Gene3D" id="3.40.50.720">
    <property type="entry name" value="NAD(P)-binding Rossmann-like Domain"/>
    <property type="match status" value="1"/>
</dbReference>
<dbReference type="NCBIfam" id="NF004826">
    <property type="entry name" value="PRK06182.1"/>
    <property type="match status" value="1"/>
</dbReference>
<name>A0ABW8IWG1_9GAMM</name>
<keyword evidence="2" id="KW-0560">Oxidoreductase</keyword>
<sequence length="278" mass="30173">MVSTTAGKKVALITGASSGMGKAFAKALLAEGLIVYAAARRVDHMDDLVTLGAIAIKMDITRDDDVQAAVKRIEEDHGSVDVLINNAGFGLYGAMEETSLADARYQFEVNLFGMARLTQLLLPAMRKKRAGKIINISSMGGKIYTPLGSWYHATKHAIEGWSDCLRLELNPFNIDVVIIEPGVIATEFGSVMMNPMLERSGAGPYSKMAHAIASATKASYEKGAASDPQVIVDLMVKAIRADKPKTRYVAGKYAKPMMFIRKWLGDRVFDKVILSAVK</sequence>
<dbReference type="InterPro" id="IPR002347">
    <property type="entry name" value="SDR_fam"/>
</dbReference>
<comment type="similarity">
    <text evidence="1 3">Belongs to the short-chain dehydrogenases/reductases (SDR) family.</text>
</comment>
<evidence type="ECO:0000313" key="5">
    <source>
        <dbReference type="Proteomes" id="UP001620405"/>
    </source>
</evidence>
<proteinExistence type="inferred from homology"/>
<dbReference type="PRINTS" id="PR00081">
    <property type="entry name" value="GDHRDH"/>
</dbReference>
<dbReference type="Proteomes" id="UP001620405">
    <property type="component" value="Unassembled WGS sequence"/>
</dbReference>
<dbReference type="SUPFAM" id="SSF51735">
    <property type="entry name" value="NAD(P)-binding Rossmann-fold domains"/>
    <property type="match status" value="1"/>
</dbReference>
<dbReference type="PANTHER" id="PTHR44169">
    <property type="entry name" value="NADPH-DEPENDENT 1-ACYLDIHYDROXYACETONE PHOSPHATE REDUCTASE"/>
    <property type="match status" value="1"/>
</dbReference>
<evidence type="ECO:0000256" key="3">
    <source>
        <dbReference type="RuleBase" id="RU000363"/>
    </source>
</evidence>
<dbReference type="PRINTS" id="PR00080">
    <property type="entry name" value="SDRFAMILY"/>
</dbReference>
<dbReference type="Pfam" id="PF00106">
    <property type="entry name" value="adh_short"/>
    <property type="match status" value="1"/>
</dbReference>
<reference evidence="4 5" key="1">
    <citation type="submission" date="2020-10" db="EMBL/GenBank/DDBJ databases">
        <title>Phylogeny of dyella-like bacteria.</title>
        <authorList>
            <person name="Fu J."/>
        </authorList>
    </citation>
    <scope>NUCLEOTIDE SEQUENCE [LARGE SCALE GENOMIC DNA]</scope>
    <source>
        <strain evidence="4 5">DHOB07</strain>
    </source>
</reference>